<name>A0A915XLN7_9BACT</name>
<feature type="domain" description="Glycine zipper" evidence="2">
    <location>
        <begin position="26"/>
        <end position="69"/>
    </location>
</feature>
<proteinExistence type="predicted"/>
<evidence type="ECO:0000313" key="3">
    <source>
        <dbReference type="EMBL" id="BCO10181.1"/>
    </source>
</evidence>
<dbReference type="EMBL" id="AP024233">
    <property type="protein sequence ID" value="BCO10181.1"/>
    <property type="molecule type" value="Genomic_DNA"/>
</dbReference>
<dbReference type="RefSeq" id="WP_267926915.1">
    <property type="nucleotide sequence ID" value="NZ_AP024233.1"/>
</dbReference>
<keyword evidence="1" id="KW-0732">Signal</keyword>
<gene>
    <name evidence="3" type="ORF">GF1_25570</name>
</gene>
<dbReference type="AlphaFoldDB" id="A0A915XLN7"/>
<reference evidence="3" key="1">
    <citation type="submission" date="2020-12" db="EMBL/GenBank/DDBJ databases">
        <title>Desulfobium dissulfuricans gen. nov., sp. nov., a novel mesophilic, sulfate-reducing bacterium isolated from a deep-sea hydrothermal vent.</title>
        <authorList>
            <person name="Hashimoto Y."/>
            <person name="Tame A."/>
            <person name="Sawayama S."/>
            <person name="Miyazaki J."/>
            <person name="Takai K."/>
            <person name="Nakagawa S."/>
        </authorList>
    </citation>
    <scope>NUCLEOTIDE SEQUENCE</scope>
    <source>
        <strain evidence="3">GF1</strain>
    </source>
</reference>
<dbReference type="InterPro" id="IPR016364">
    <property type="entry name" value="Surface_antigen_Rickettsia"/>
</dbReference>
<evidence type="ECO:0000259" key="2">
    <source>
        <dbReference type="Pfam" id="PF13488"/>
    </source>
</evidence>
<evidence type="ECO:0000256" key="1">
    <source>
        <dbReference type="SAM" id="SignalP"/>
    </source>
</evidence>
<accession>A0A915XLN7</accession>
<dbReference type="Pfam" id="PF13488">
    <property type="entry name" value="Gly-zipper_Omp"/>
    <property type="match status" value="1"/>
</dbReference>
<dbReference type="PROSITE" id="PS51257">
    <property type="entry name" value="PROKAR_LIPOPROTEIN"/>
    <property type="match status" value="1"/>
</dbReference>
<feature type="signal peptide" evidence="1">
    <location>
        <begin position="1"/>
        <end position="24"/>
    </location>
</feature>
<organism evidence="3 4">
    <name type="scientific">Desulfolithobacter dissulfuricans</name>
    <dbReference type="NCBI Taxonomy" id="2795293"/>
    <lineage>
        <taxon>Bacteria</taxon>
        <taxon>Pseudomonadati</taxon>
        <taxon>Thermodesulfobacteriota</taxon>
        <taxon>Desulfobulbia</taxon>
        <taxon>Desulfobulbales</taxon>
        <taxon>Desulfobulbaceae</taxon>
        <taxon>Desulfolithobacter</taxon>
    </lineage>
</organism>
<protein>
    <recommendedName>
        <fullName evidence="2">Glycine zipper domain-containing protein</fullName>
    </recommendedName>
</protein>
<sequence length="148" mass="16176">MKYISILMVLGAFFLASCAQQNKAQVGAGGGAVAGALVGQAIGHNTQATLIGAAVGTMLGYIIGNEMDKYDREQLNHVYERGVSNQPTAWVNPDTGNEYRVVPKPAYTDPETQRVCRQAEIEAVIDGKREKTYTIACRDENGRWQLQR</sequence>
<dbReference type="InterPro" id="IPR039567">
    <property type="entry name" value="Gly-zipper"/>
</dbReference>
<dbReference type="Proteomes" id="UP001063350">
    <property type="component" value="Chromosome"/>
</dbReference>
<dbReference type="PIRSF" id="PIRSF002721">
    <property type="entry name" value="Surface_antigen_Rickettsia"/>
    <property type="match status" value="1"/>
</dbReference>
<dbReference type="KEGG" id="ddu:GF1_25570"/>
<keyword evidence="4" id="KW-1185">Reference proteome</keyword>
<evidence type="ECO:0000313" key="4">
    <source>
        <dbReference type="Proteomes" id="UP001063350"/>
    </source>
</evidence>
<feature type="chain" id="PRO_5037102677" description="Glycine zipper domain-containing protein" evidence="1">
    <location>
        <begin position="25"/>
        <end position="148"/>
    </location>
</feature>